<protein>
    <submittedName>
        <fullName evidence="5">GntR family transcriptional regulator</fullName>
    </submittedName>
</protein>
<dbReference type="SMART" id="SM00345">
    <property type="entry name" value="HTH_GNTR"/>
    <property type="match status" value="1"/>
</dbReference>
<organism evidence="5 6">
    <name type="scientific">Allopusillimonas soli</name>
    <dbReference type="NCBI Taxonomy" id="659016"/>
    <lineage>
        <taxon>Bacteria</taxon>
        <taxon>Pseudomonadati</taxon>
        <taxon>Pseudomonadota</taxon>
        <taxon>Betaproteobacteria</taxon>
        <taxon>Burkholderiales</taxon>
        <taxon>Alcaligenaceae</taxon>
        <taxon>Allopusillimonas</taxon>
    </lineage>
</organism>
<dbReference type="InterPro" id="IPR011711">
    <property type="entry name" value="GntR_C"/>
</dbReference>
<dbReference type="Gene3D" id="1.20.120.530">
    <property type="entry name" value="GntR ligand-binding domain-like"/>
    <property type="match status" value="1"/>
</dbReference>
<gene>
    <name evidence="5" type="ORF">H0A68_09175</name>
</gene>
<dbReference type="GO" id="GO:0003700">
    <property type="term" value="F:DNA-binding transcription factor activity"/>
    <property type="evidence" value="ECO:0007669"/>
    <property type="project" value="InterPro"/>
</dbReference>
<dbReference type="GO" id="GO:0003677">
    <property type="term" value="F:DNA binding"/>
    <property type="evidence" value="ECO:0007669"/>
    <property type="project" value="UniProtKB-KW"/>
</dbReference>
<dbReference type="Pfam" id="PF00392">
    <property type="entry name" value="GntR"/>
    <property type="match status" value="1"/>
</dbReference>
<dbReference type="InterPro" id="IPR036390">
    <property type="entry name" value="WH_DNA-bd_sf"/>
</dbReference>
<keyword evidence="6" id="KW-1185">Reference proteome</keyword>
<evidence type="ECO:0000256" key="3">
    <source>
        <dbReference type="ARBA" id="ARBA00023163"/>
    </source>
</evidence>
<dbReference type="CDD" id="cd07377">
    <property type="entry name" value="WHTH_GntR"/>
    <property type="match status" value="1"/>
</dbReference>
<evidence type="ECO:0000259" key="4">
    <source>
        <dbReference type="PROSITE" id="PS50949"/>
    </source>
</evidence>
<sequence>MNTVDIPKARAAEVAYDRLEDLIATLKLTPGQAIVESSLAEMTGLGRTPVREALMRLVAAGLIEQQPRRGLRVSEIHVAEHLVLIDTRRVLEQLIALGAAKHARPAQREAIIRHAQAMVDAAAVGDIQAYMDADRAFDHVNHEACRNPFAVQAVQPLIIQCRRFWYAYQYDGDLDEGSASHMKLARGIAEGRSEQALQGVEALMDYLAAFTRKVIE</sequence>
<evidence type="ECO:0000313" key="5">
    <source>
        <dbReference type="EMBL" id="NYT37043.1"/>
    </source>
</evidence>
<keyword evidence="3" id="KW-0804">Transcription</keyword>
<reference evidence="5 6" key="1">
    <citation type="submission" date="2020-07" db="EMBL/GenBank/DDBJ databases">
        <title>Taxonomic revisions and descriptions of new bacterial species based on genomic comparisons in the high-G+C-content subgroup of the family Alcaligenaceae.</title>
        <authorList>
            <person name="Szabo A."/>
            <person name="Felfoldi T."/>
        </authorList>
    </citation>
    <scope>NUCLEOTIDE SEQUENCE [LARGE SCALE GENOMIC DNA]</scope>
    <source>
        <strain evidence="5 6">DSM 25264</strain>
    </source>
</reference>
<evidence type="ECO:0000256" key="2">
    <source>
        <dbReference type="ARBA" id="ARBA00023125"/>
    </source>
</evidence>
<accession>A0A853FAB0</accession>
<dbReference type="Proteomes" id="UP000580517">
    <property type="component" value="Unassembled WGS sequence"/>
</dbReference>
<dbReference type="InterPro" id="IPR008920">
    <property type="entry name" value="TF_FadR/GntR_C"/>
</dbReference>
<dbReference type="Gene3D" id="1.10.10.10">
    <property type="entry name" value="Winged helix-like DNA-binding domain superfamily/Winged helix DNA-binding domain"/>
    <property type="match status" value="1"/>
</dbReference>
<dbReference type="SUPFAM" id="SSF46785">
    <property type="entry name" value="Winged helix' DNA-binding domain"/>
    <property type="match status" value="1"/>
</dbReference>
<dbReference type="SMART" id="SM00895">
    <property type="entry name" value="FCD"/>
    <property type="match status" value="1"/>
</dbReference>
<keyword evidence="1" id="KW-0805">Transcription regulation</keyword>
<name>A0A853FAB0_9BURK</name>
<proteinExistence type="predicted"/>
<evidence type="ECO:0000256" key="1">
    <source>
        <dbReference type="ARBA" id="ARBA00023015"/>
    </source>
</evidence>
<dbReference type="InterPro" id="IPR000524">
    <property type="entry name" value="Tscrpt_reg_HTH_GntR"/>
</dbReference>
<dbReference type="PROSITE" id="PS50949">
    <property type="entry name" value="HTH_GNTR"/>
    <property type="match status" value="1"/>
</dbReference>
<comment type="caution">
    <text evidence="5">The sequence shown here is derived from an EMBL/GenBank/DDBJ whole genome shotgun (WGS) entry which is preliminary data.</text>
</comment>
<dbReference type="EMBL" id="JACCEW010000002">
    <property type="protein sequence ID" value="NYT37043.1"/>
    <property type="molecule type" value="Genomic_DNA"/>
</dbReference>
<dbReference type="AlphaFoldDB" id="A0A853FAB0"/>
<dbReference type="PANTHER" id="PTHR43537">
    <property type="entry name" value="TRANSCRIPTIONAL REGULATOR, GNTR FAMILY"/>
    <property type="match status" value="1"/>
</dbReference>
<dbReference type="Pfam" id="PF07729">
    <property type="entry name" value="FCD"/>
    <property type="match status" value="1"/>
</dbReference>
<feature type="domain" description="HTH gntR-type" evidence="4">
    <location>
        <begin position="9"/>
        <end position="76"/>
    </location>
</feature>
<dbReference type="SUPFAM" id="SSF48008">
    <property type="entry name" value="GntR ligand-binding domain-like"/>
    <property type="match status" value="1"/>
</dbReference>
<keyword evidence="2" id="KW-0238">DNA-binding</keyword>
<dbReference type="RefSeq" id="WP_129968953.1">
    <property type="nucleotide sequence ID" value="NZ_JACCEW010000002.1"/>
</dbReference>
<dbReference type="OrthoDB" id="8851860at2"/>
<dbReference type="InterPro" id="IPR036388">
    <property type="entry name" value="WH-like_DNA-bd_sf"/>
</dbReference>
<evidence type="ECO:0000313" key="6">
    <source>
        <dbReference type="Proteomes" id="UP000580517"/>
    </source>
</evidence>
<dbReference type="PANTHER" id="PTHR43537:SF45">
    <property type="entry name" value="GNTR FAMILY REGULATORY PROTEIN"/>
    <property type="match status" value="1"/>
</dbReference>